<dbReference type="InterPro" id="IPR012337">
    <property type="entry name" value="RNaseH-like_sf"/>
</dbReference>
<dbReference type="KEGG" id="dbr:Deba_1723"/>
<dbReference type="KEGG" id="dbr:Deba_0493"/>
<dbReference type="GO" id="GO:0003676">
    <property type="term" value="F:nucleic acid binding"/>
    <property type="evidence" value="ECO:0007669"/>
    <property type="project" value="InterPro"/>
</dbReference>
<dbReference type="HOGENOM" id="CLU_067821_1_0_7"/>
<dbReference type="Gene3D" id="3.30.420.10">
    <property type="entry name" value="Ribonuclease H-like superfamily/Ribonuclease H"/>
    <property type="match status" value="1"/>
</dbReference>
<feature type="domain" description="Integrase catalytic" evidence="2">
    <location>
        <begin position="157"/>
        <end position="334"/>
    </location>
</feature>
<feature type="compositionally biased region" description="Polar residues" evidence="1">
    <location>
        <begin position="319"/>
        <end position="328"/>
    </location>
</feature>
<dbReference type="Proteomes" id="UP000009047">
    <property type="component" value="Chromosome"/>
</dbReference>
<evidence type="ECO:0000313" key="7">
    <source>
        <dbReference type="EMBL" id="ADK85090.1"/>
    </source>
</evidence>
<evidence type="ECO:0000256" key="1">
    <source>
        <dbReference type="SAM" id="MobiDB-lite"/>
    </source>
</evidence>
<dbReference type="EMBL" id="CP002085">
    <property type="protein sequence ID" value="ADK86474.1"/>
    <property type="molecule type" value="Genomic_DNA"/>
</dbReference>
<dbReference type="PROSITE" id="PS50994">
    <property type="entry name" value="INTEGRASE"/>
    <property type="match status" value="1"/>
</dbReference>
<dbReference type="Pfam" id="PF13551">
    <property type="entry name" value="HTH_29"/>
    <property type="match status" value="1"/>
</dbReference>
<evidence type="ECO:0000313" key="8">
    <source>
        <dbReference type="EMBL" id="ADK85609.1"/>
    </source>
</evidence>
<dbReference type="eggNOG" id="COG2801">
    <property type="taxonomic scope" value="Bacteria"/>
</dbReference>
<evidence type="ECO:0000313" key="4">
    <source>
        <dbReference type="EMBL" id="ADK83867.1"/>
    </source>
</evidence>
<evidence type="ECO:0000313" key="11">
    <source>
        <dbReference type="Proteomes" id="UP000009047"/>
    </source>
</evidence>
<dbReference type="SUPFAM" id="SSF46689">
    <property type="entry name" value="Homeodomain-like"/>
    <property type="match status" value="1"/>
</dbReference>
<sequence length="349" mass="40104">MTTEKKVARRKLSLLELAGELSNVSRACKLMGYSRQQFYEIRRNFQTYGAQGLVDRLPGPKGPHPNRVEAEVEAAIMAYSLEYPTHGALRVSQQLALRGVQVSSGGVRGVWSRHEMLTRHERLLRLEQSVRAQDIQLSDEQIRALERFSPEFRDRHIEARHTGALVAVDTFFVGALKGVGKVYLQSVIDCHSRHAWGRLYTSKLPVTAVHVLNEEVLPCFEAHDAVIETVLSDNGREFCGRPDQHPYELFLQLEGIEHRTTRVRRPQSNGFVERLHRTLLDEHFRIKGRQKWYETLDEMQADLDEYLRHYNHERAHQGRNMNGRTPSQAFLEGLPGRKKPKEKASQKAA</sequence>
<organism evidence="3 11">
    <name type="scientific">Desulfarculus baarsii (strain ATCC 33931 / DSM 2075 / LMG 7858 / VKM B-1802 / 2st14)</name>
    <dbReference type="NCBI Taxonomy" id="644282"/>
    <lineage>
        <taxon>Bacteria</taxon>
        <taxon>Pseudomonadati</taxon>
        <taxon>Thermodesulfobacteriota</taxon>
        <taxon>Desulfarculia</taxon>
        <taxon>Desulfarculales</taxon>
        <taxon>Desulfarculaceae</taxon>
        <taxon>Desulfarculus</taxon>
    </lineage>
</organism>
<evidence type="ECO:0000313" key="6">
    <source>
        <dbReference type="EMBL" id="ADK84638.1"/>
    </source>
</evidence>
<dbReference type="KEGG" id="dbr:Deba_0843"/>
<reference evidence="3" key="2">
    <citation type="submission" date="2010-06" db="EMBL/GenBank/DDBJ databases">
        <title>The complete genome of Desulfarculus baarsii DSM 2075.</title>
        <authorList>
            <consortium name="US DOE Joint Genome Institute (JGI-PGF)"/>
            <person name="Lucas S."/>
            <person name="Copeland A."/>
            <person name="Lapidus A."/>
            <person name="Glavina del Rio T."/>
            <person name="Dalin E."/>
            <person name="Tice H."/>
            <person name="Bruce D."/>
            <person name="Goodwin L."/>
            <person name="Pitluck S."/>
            <person name="Kyrpides N."/>
            <person name="Mavromatis K."/>
            <person name="Ivanova N."/>
            <person name="Mikhailova N."/>
            <person name="Detter J.C."/>
            <person name="Han C."/>
            <person name="Larimer F."/>
            <person name="Land M."/>
            <person name="Hauser L."/>
            <person name="Markowitz V."/>
            <person name="Cheng J.-F."/>
            <person name="Hugenholtz P."/>
            <person name="Woyke T."/>
            <person name="Wu D."/>
            <person name="Spring S."/>
            <person name="Schroeder M."/>
            <person name="Brambilla E."/>
            <person name="Klenk H.-P."/>
            <person name="Eisen J.A."/>
        </authorList>
    </citation>
    <scope>NUCLEOTIDE SEQUENCE</scope>
    <source>
        <strain evidence="3">DSM 2075</strain>
    </source>
</reference>
<dbReference type="EMBL" id="CP002085">
    <property type="protein sequence ID" value="ADK84213.1"/>
    <property type="molecule type" value="Genomic_DNA"/>
</dbReference>
<dbReference type="RefSeq" id="WP_013257321.1">
    <property type="nucleotide sequence ID" value="NC_014365.1"/>
</dbReference>
<evidence type="ECO:0000259" key="2">
    <source>
        <dbReference type="PROSITE" id="PS50994"/>
    </source>
</evidence>
<dbReference type="EMBL" id="CP002085">
    <property type="protein sequence ID" value="ADK86186.1"/>
    <property type="molecule type" value="Genomic_DNA"/>
</dbReference>
<protein>
    <submittedName>
        <fullName evidence="3">Integrase catalytic region</fullName>
    </submittedName>
</protein>
<keyword evidence="11" id="KW-1185">Reference proteome</keyword>
<evidence type="ECO:0000313" key="3">
    <source>
        <dbReference type="EMBL" id="ADK83865.1"/>
    </source>
</evidence>
<dbReference type="PANTHER" id="PTHR35004:SF7">
    <property type="entry name" value="INTEGRASE PROTEIN"/>
    <property type="match status" value="1"/>
</dbReference>
<dbReference type="EMBL" id="CP002085">
    <property type="protein sequence ID" value="ADK83867.1"/>
    <property type="molecule type" value="Genomic_DNA"/>
</dbReference>
<dbReference type="SUPFAM" id="SSF53098">
    <property type="entry name" value="Ribonuclease H-like"/>
    <property type="match status" value="1"/>
</dbReference>
<dbReference type="InterPro" id="IPR047656">
    <property type="entry name" value="IS481-like_transpos"/>
</dbReference>
<reference evidence="3 11" key="1">
    <citation type="journal article" date="2010" name="Stand. Genomic Sci.">
        <title>Complete genome sequence of Desulfarculus baarsii type strain (2st14).</title>
        <authorList>
            <person name="Sun H."/>
            <person name="Spring S."/>
            <person name="Lapidus A."/>
            <person name="Davenport K."/>
            <person name="Del Rio T.G."/>
            <person name="Tice H."/>
            <person name="Nolan M."/>
            <person name="Copeland A."/>
            <person name="Cheng J.F."/>
            <person name="Lucas S."/>
            <person name="Tapia R."/>
            <person name="Goodwin L."/>
            <person name="Pitluck S."/>
            <person name="Ivanova N."/>
            <person name="Pagani I."/>
            <person name="Mavromatis K."/>
            <person name="Ovchinnikova G."/>
            <person name="Pati A."/>
            <person name="Chen A."/>
            <person name="Palaniappan K."/>
            <person name="Hauser L."/>
            <person name="Chang Y.J."/>
            <person name="Jeffries C.D."/>
            <person name="Detter J.C."/>
            <person name="Han C."/>
            <person name="Rohde M."/>
            <person name="Brambilla E."/>
            <person name="Goker M."/>
            <person name="Woyke T."/>
            <person name="Bristow J."/>
            <person name="Eisen J.A."/>
            <person name="Markowitz V."/>
            <person name="Hugenholtz P."/>
            <person name="Kyrpides N.C."/>
            <person name="Klenk H.P."/>
            <person name="Land M."/>
        </authorList>
    </citation>
    <scope>NUCLEOTIDE SEQUENCE [LARGE SCALE GENOMIC DNA]</scope>
    <source>
        <strain evidence="11">ATCC 33931 / DSM 2075 / LMG 7858 / VKM B-1802 / 2st14</strain>
        <strain evidence="3">DSM 2075</strain>
    </source>
</reference>
<dbReference type="EMBL" id="CP002085">
    <property type="protein sequence ID" value="ADK85609.1"/>
    <property type="molecule type" value="Genomic_DNA"/>
</dbReference>
<gene>
    <name evidence="3" type="ordered locus">Deba_0493</name>
    <name evidence="4" type="ordered locus">Deba_0495</name>
    <name evidence="5" type="ordered locus">Deba_0843</name>
    <name evidence="6" type="ordered locus">Deba_1270</name>
    <name evidence="7" type="ordered locus">Deba_1723</name>
    <name evidence="8" type="ordered locus">Deba_2246</name>
    <name evidence="9" type="ordered locus">Deba_2833</name>
    <name evidence="10" type="ordered locus">Deba_3121</name>
</gene>
<name>E1QE79_DESB2</name>
<dbReference type="Pfam" id="PF13683">
    <property type="entry name" value="rve_3"/>
    <property type="match status" value="1"/>
</dbReference>
<evidence type="ECO:0000313" key="5">
    <source>
        <dbReference type="EMBL" id="ADK84213.1"/>
    </source>
</evidence>
<dbReference type="EMBL" id="CP002085">
    <property type="protein sequence ID" value="ADK83865.1"/>
    <property type="molecule type" value="Genomic_DNA"/>
</dbReference>
<evidence type="ECO:0000313" key="10">
    <source>
        <dbReference type="EMBL" id="ADK86474.1"/>
    </source>
</evidence>
<dbReference type="KEGG" id="dbr:Deba_2246"/>
<dbReference type="OrthoDB" id="5392015at2"/>
<dbReference type="InterPro" id="IPR009057">
    <property type="entry name" value="Homeodomain-like_sf"/>
</dbReference>
<dbReference type="KEGG" id="dbr:Deba_1270"/>
<dbReference type="InterPro" id="IPR001584">
    <property type="entry name" value="Integrase_cat-core"/>
</dbReference>
<dbReference type="KEGG" id="dbr:Deba_2833"/>
<proteinExistence type="predicted"/>
<dbReference type="AlphaFoldDB" id="E1QE79"/>
<dbReference type="PANTHER" id="PTHR35004">
    <property type="entry name" value="TRANSPOSASE RV3428C-RELATED"/>
    <property type="match status" value="1"/>
</dbReference>
<dbReference type="GO" id="GO:0015074">
    <property type="term" value="P:DNA integration"/>
    <property type="evidence" value="ECO:0007669"/>
    <property type="project" value="InterPro"/>
</dbReference>
<dbReference type="EMBL" id="CP002085">
    <property type="protein sequence ID" value="ADK84638.1"/>
    <property type="molecule type" value="Genomic_DNA"/>
</dbReference>
<evidence type="ECO:0000313" key="9">
    <source>
        <dbReference type="EMBL" id="ADK86186.1"/>
    </source>
</evidence>
<feature type="region of interest" description="Disordered" evidence="1">
    <location>
        <begin position="315"/>
        <end position="349"/>
    </location>
</feature>
<dbReference type="KEGG" id="dbr:Deba_3121"/>
<dbReference type="EMBL" id="CP002085">
    <property type="protein sequence ID" value="ADK85090.1"/>
    <property type="molecule type" value="Genomic_DNA"/>
</dbReference>
<accession>E1QE79</accession>
<dbReference type="KEGG" id="dbr:Deba_0495"/>
<dbReference type="NCBIfam" id="NF033577">
    <property type="entry name" value="transpos_IS481"/>
    <property type="match status" value="1"/>
</dbReference>
<dbReference type="InterPro" id="IPR036397">
    <property type="entry name" value="RNaseH_sf"/>
</dbReference>